<dbReference type="OMA" id="ALWITQE"/>
<dbReference type="InterPro" id="IPR045177">
    <property type="entry name" value="FDM1-5/IDN2"/>
</dbReference>
<evidence type="ECO:0000313" key="5">
    <source>
        <dbReference type="Proteomes" id="UP000215914"/>
    </source>
</evidence>
<evidence type="ECO:0000313" key="4">
    <source>
        <dbReference type="EMBL" id="OTG27319.1"/>
    </source>
</evidence>
<evidence type="ECO:0000256" key="1">
    <source>
        <dbReference type="SAM" id="Coils"/>
    </source>
</evidence>
<feature type="domain" description="Factor of DNA methylation 1-5/IDN2" evidence="2">
    <location>
        <begin position="207"/>
        <end position="312"/>
    </location>
</feature>
<organism evidence="4 5">
    <name type="scientific">Helianthus annuus</name>
    <name type="common">Common sunflower</name>
    <dbReference type="NCBI Taxonomy" id="4232"/>
    <lineage>
        <taxon>Eukaryota</taxon>
        <taxon>Viridiplantae</taxon>
        <taxon>Streptophyta</taxon>
        <taxon>Embryophyta</taxon>
        <taxon>Tracheophyta</taxon>
        <taxon>Spermatophyta</taxon>
        <taxon>Magnoliopsida</taxon>
        <taxon>eudicotyledons</taxon>
        <taxon>Gunneridae</taxon>
        <taxon>Pentapetalae</taxon>
        <taxon>asterids</taxon>
        <taxon>campanulids</taxon>
        <taxon>Asterales</taxon>
        <taxon>Asteraceae</taxon>
        <taxon>Asteroideae</taxon>
        <taxon>Heliantheae alliance</taxon>
        <taxon>Heliantheae</taxon>
        <taxon>Helianthus</taxon>
    </lineage>
</organism>
<dbReference type="PANTHER" id="PTHR21596">
    <property type="entry name" value="RIBONUCLEASE P SUBUNIT P38"/>
    <property type="match status" value="1"/>
</dbReference>
<keyword evidence="5" id="KW-1185">Reference proteome</keyword>
<dbReference type="InParanoid" id="A0A251UW87"/>
<accession>A0A251UW87</accession>
<feature type="coiled-coil region" evidence="1">
    <location>
        <begin position="37"/>
        <end position="82"/>
    </location>
</feature>
<reference evidence="3 5" key="1">
    <citation type="journal article" date="2017" name="Nature">
        <title>The sunflower genome provides insights into oil metabolism, flowering and Asterid evolution.</title>
        <authorList>
            <person name="Badouin H."/>
            <person name="Gouzy J."/>
            <person name="Grassa C.J."/>
            <person name="Murat F."/>
            <person name="Staton S.E."/>
            <person name="Cottret L."/>
            <person name="Lelandais-Briere C."/>
            <person name="Owens G.L."/>
            <person name="Carrere S."/>
            <person name="Mayjonade B."/>
            <person name="Legrand L."/>
            <person name="Gill N."/>
            <person name="Kane N.C."/>
            <person name="Bowers J.E."/>
            <person name="Hubner S."/>
            <person name="Bellec A."/>
            <person name="Berard A."/>
            <person name="Berges H."/>
            <person name="Blanchet N."/>
            <person name="Boniface M.C."/>
            <person name="Brunel D."/>
            <person name="Catrice O."/>
            <person name="Chaidir N."/>
            <person name="Claudel C."/>
            <person name="Donnadieu C."/>
            <person name="Faraut T."/>
            <person name="Fievet G."/>
            <person name="Helmstetter N."/>
            <person name="King M."/>
            <person name="Knapp S.J."/>
            <person name="Lai Z."/>
            <person name="Le Paslier M.C."/>
            <person name="Lippi Y."/>
            <person name="Lorenzon L."/>
            <person name="Mandel J.R."/>
            <person name="Marage G."/>
            <person name="Marchand G."/>
            <person name="Marquand E."/>
            <person name="Bret-Mestries E."/>
            <person name="Morien E."/>
            <person name="Nambeesan S."/>
            <person name="Nguyen T."/>
            <person name="Pegot-Espagnet P."/>
            <person name="Pouilly N."/>
            <person name="Raftis F."/>
            <person name="Sallet E."/>
            <person name="Schiex T."/>
            <person name="Thomas J."/>
            <person name="Vandecasteele C."/>
            <person name="Vares D."/>
            <person name="Vear F."/>
            <person name="Vautrin S."/>
            <person name="Crespi M."/>
            <person name="Mangin B."/>
            <person name="Burke J.M."/>
            <person name="Salse J."/>
            <person name="Munos S."/>
            <person name="Vincourt P."/>
            <person name="Rieseberg L.H."/>
            <person name="Langlade N.B."/>
        </authorList>
    </citation>
    <scope>NUCLEOTIDE SEQUENCE [LARGE SCALE GENOMIC DNA]</scope>
    <source>
        <strain evidence="5">cv. SF193</strain>
        <tissue evidence="3">Leaves</tissue>
    </source>
</reference>
<sequence>MPICVEFHCYKVEILLTWKYCSSSVRRKLQVLEQERVNALLDERERAHADVDKLRKEHELRSKEVSKQVARTEREKQRLDKEKRKIDMGKSSLNMASIEQKKGDEDLLRLIEEQRREKEEALKIVLELERQLDAKQKLEMEIVELKGKVKVIKLMADEDDTAVQGQIKKLNDELEAKVEEMGDLEDMNQTLVVKERESNDELQEARKELIKVKYGSEEAQVKASELCSMWQEELKYPAWHPVNVVAKDGAHKAEWGSGIFYAVVAAFMELNEYNPSGRYEVNELWNFKDNKKATLKEVISYILKNLKSLKRKRGHGSYFLSILQSCLYYMSKSFFFSFLNIFNTYSIFLKSTCMHLLKIGRFMLCFISIGPNPKKEL</sequence>
<dbReference type="Pfam" id="PF03469">
    <property type="entry name" value="XH"/>
    <property type="match status" value="1"/>
</dbReference>
<dbReference type="InterPro" id="IPR005379">
    <property type="entry name" value="FDM1-5/IDN2_XH"/>
</dbReference>
<reference evidence="4" key="2">
    <citation type="submission" date="2017-02" db="EMBL/GenBank/DDBJ databases">
        <title>Sunflower complete genome.</title>
        <authorList>
            <person name="Langlade N."/>
            <person name="Munos S."/>
        </authorList>
    </citation>
    <scope>NUCLEOTIDE SEQUENCE [LARGE SCALE GENOMIC DNA]</scope>
    <source>
        <tissue evidence="4">Leaves</tissue>
    </source>
</reference>
<dbReference type="GO" id="GO:0080188">
    <property type="term" value="P:gene silencing by siRNA-directed DNA methylation"/>
    <property type="evidence" value="ECO:0007669"/>
    <property type="project" value="InterPro"/>
</dbReference>
<dbReference type="PANTHER" id="PTHR21596:SF3">
    <property type="entry name" value="FACTOR OF DNA METHYLATION 1-RELATED"/>
    <property type="match status" value="1"/>
</dbReference>
<reference evidence="3" key="3">
    <citation type="submission" date="2020-06" db="EMBL/GenBank/DDBJ databases">
        <title>Helianthus annuus Genome sequencing and assembly Release 2.</title>
        <authorList>
            <person name="Gouzy J."/>
            <person name="Langlade N."/>
            <person name="Munos S."/>
        </authorList>
    </citation>
    <scope>NUCLEOTIDE SEQUENCE</scope>
    <source>
        <tissue evidence="3">Leaves</tissue>
    </source>
</reference>
<dbReference type="Gramene" id="mRNA:HanXRQr2_Chr04g0143901">
    <property type="protein sequence ID" value="mRNA:HanXRQr2_Chr04g0143901"/>
    <property type="gene ID" value="HanXRQr2_Chr04g0143901"/>
</dbReference>
<keyword evidence="1" id="KW-0175">Coiled coil</keyword>
<proteinExistence type="predicted"/>
<dbReference type="Proteomes" id="UP000215914">
    <property type="component" value="Chromosome 4"/>
</dbReference>
<gene>
    <name evidence="4" type="ORF">HannXRQ_Chr04g0098751</name>
    <name evidence="3" type="ORF">HanXRQr2_Chr04g0143901</name>
</gene>
<protein>
    <submittedName>
        <fullName evidence="4">Uncharacterized domain XH</fullName>
    </submittedName>
</protein>
<evidence type="ECO:0000313" key="3">
    <source>
        <dbReference type="EMBL" id="KAF5808309.1"/>
    </source>
</evidence>
<name>A0A251UW87_HELAN</name>
<dbReference type="EMBL" id="CM007893">
    <property type="protein sequence ID" value="OTG27319.1"/>
    <property type="molecule type" value="Genomic_DNA"/>
</dbReference>
<dbReference type="AlphaFoldDB" id="A0A251UW87"/>
<feature type="coiled-coil region" evidence="1">
    <location>
        <begin position="111"/>
        <end position="212"/>
    </location>
</feature>
<dbReference type="EMBL" id="MNCJ02000319">
    <property type="protein sequence ID" value="KAF5808309.1"/>
    <property type="molecule type" value="Genomic_DNA"/>
</dbReference>
<evidence type="ECO:0000259" key="2">
    <source>
        <dbReference type="Pfam" id="PF03469"/>
    </source>
</evidence>